<accession>A0A3L6SYU0</accession>
<dbReference type="Pfam" id="PF07762">
    <property type="entry name" value="DUF1618"/>
    <property type="match status" value="1"/>
</dbReference>
<sequence>MSTWPILAGIPEVVKDKEAQRTFPPGADVSVACAEPPRASVLTVPLRVSSPPCLRSYPNVAAADPSGLLLLRATEPDGAGASSSPAVTYHLCDARTGEAACLRERDRPVGFRGGNSVGLVVRGGRCVVAELQPAGDGTDRATLLRYTVGEYKWVKNELAYSPPLRRDWSGEGVVSHGGMLWWADLSYGLLSCDPFADKPALRHVPLPTVLDGQLPTVDPATTSSSARRCVRVSGGRLRVPMADVWADESYVDAMLPGSIPALALLHPQDPDKLYFFLGPCIFAVDLRRRKVVESSQFVMQLLPLRPRMAVRSFKQSQEKEIAAQCSLNVIMPFSGTIAKEMKRIRDEFIREQQQDFRGGKLELALIKALGKGEEDKLPDIAYMNNFFIPLSVVNSLQPLRSKADPEMPNVARNC</sequence>
<comment type="caution">
    <text evidence="2">The sequence shown here is derived from an EMBL/GenBank/DDBJ whole genome shotgun (WGS) entry which is preliminary data.</text>
</comment>
<reference evidence="3" key="1">
    <citation type="journal article" date="2019" name="Nat. Commun.">
        <title>The genome of broomcorn millet.</title>
        <authorList>
            <person name="Zou C."/>
            <person name="Miki D."/>
            <person name="Li D."/>
            <person name="Tang Q."/>
            <person name="Xiao L."/>
            <person name="Rajput S."/>
            <person name="Deng P."/>
            <person name="Jia W."/>
            <person name="Huang R."/>
            <person name="Zhang M."/>
            <person name="Sun Y."/>
            <person name="Hu J."/>
            <person name="Fu X."/>
            <person name="Schnable P.S."/>
            <person name="Li F."/>
            <person name="Zhang H."/>
            <person name="Feng B."/>
            <person name="Zhu X."/>
            <person name="Liu R."/>
            <person name="Schnable J.C."/>
            <person name="Zhu J.-K."/>
            <person name="Zhang H."/>
        </authorList>
    </citation>
    <scope>NUCLEOTIDE SEQUENCE [LARGE SCALE GENOMIC DNA]</scope>
</reference>
<feature type="domain" description="DUF1618" evidence="1">
    <location>
        <begin position="182"/>
        <end position="238"/>
    </location>
</feature>
<dbReference type="EMBL" id="PQIB02000003">
    <property type="protein sequence ID" value="RLN29629.1"/>
    <property type="molecule type" value="Genomic_DNA"/>
</dbReference>
<protein>
    <recommendedName>
        <fullName evidence="1">DUF1618 domain-containing protein</fullName>
    </recommendedName>
</protein>
<evidence type="ECO:0000313" key="3">
    <source>
        <dbReference type="Proteomes" id="UP000275267"/>
    </source>
</evidence>
<evidence type="ECO:0000259" key="1">
    <source>
        <dbReference type="Pfam" id="PF07762"/>
    </source>
</evidence>
<dbReference type="InterPro" id="IPR011676">
    <property type="entry name" value="DUF1618"/>
</dbReference>
<dbReference type="PANTHER" id="PTHR33086">
    <property type="entry name" value="OS05G0468200 PROTEIN-RELATED"/>
    <property type="match status" value="1"/>
</dbReference>
<keyword evidence="3" id="KW-1185">Reference proteome</keyword>
<dbReference type="OrthoDB" id="690115at2759"/>
<name>A0A3L6SYU0_PANMI</name>
<dbReference type="AlphaFoldDB" id="A0A3L6SYU0"/>
<dbReference type="Proteomes" id="UP000275267">
    <property type="component" value="Unassembled WGS sequence"/>
</dbReference>
<gene>
    <name evidence="2" type="ORF">C2845_PM05G03630</name>
</gene>
<organism evidence="2 3">
    <name type="scientific">Panicum miliaceum</name>
    <name type="common">Proso millet</name>
    <name type="synonym">Broomcorn millet</name>
    <dbReference type="NCBI Taxonomy" id="4540"/>
    <lineage>
        <taxon>Eukaryota</taxon>
        <taxon>Viridiplantae</taxon>
        <taxon>Streptophyta</taxon>
        <taxon>Embryophyta</taxon>
        <taxon>Tracheophyta</taxon>
        <taxon>Spermatophyta</taxon>
        <taxon>Magnoliopsida</taxon>
        <taxon>Liliopsida</taxon>
        <taxon>Poales</taxon>
        <taxon>Poaceae</taxon>
        <taxon>PACMAD clade</taxon>
        <taxon>Panicoideae</taxon>
        <taxon>Panicodae</taxon>
        <taxon>Paniceae</taxon>
        <taxon>Panicinae</taxon>
        <taxon>Panicum</taxon>
        <taxon>Panicum sect. Panicum</taxon>
    </lineage>
</organism>
<evidence type="ECO:0000313" key="2">
    <source>
        <dbReference type="EMBL" id="RLN29629.1"/>
    </source>
</evidence>
<dbReference type="PANTHER" id="PTHR33086:SF46">
    <property type="entry name" value="EXPRESSED PROTEIN"/>
    <property type="match status" value="1"/>
</dbReference>
<proteinExistence type="predicted"/>